<name>A0A3A8NMT6_9BACT</name>
<dbReference type="AlphaFoldDB" id="A0A3A8NMT6"/>
<proteinExistence type="predicted"/>
<sequence>MEPLRDSLARDGHPTHLTWVFREDLQLIRRRKPVIVDGGESFAPRIAIRAPLRESNEQLAHPLFERARARGLGVELCALCRFGSTTACYVWGPEDEAAQQAMMMWTDQVKYARRLPFEDAVRVESPAAWALRRLPTLLMRRGGTWLDGIPSRRDAESGRK</sequence>
<dbReference type="EMBL" id="RAWG01000034">
    <property type="protein sequence ID" value="RKH45548.1"/>
    <property type="molecule type" value="Genomic_DNA"/>
</dbReference>
<reference evidence="2" key="1">
    <citation type="submission" date="2018-09" db="EMBL/GenBank/DDBJ databases">
        <authorList>
            <person name="Livingstone P.G."/>
            <person name="Whitworth D.E."/>
        </authorList>
    </citation>
    <scope>NUCLEOTIDE SEQUENCE [LARGE SCALE GENOMIC DNA]</scope>
    <source>
        <strain evidence="2">CA040B</strain>
    </source>
</reference>
<dbReference type="Proteomes" id="UP000273405">
    <property type="component" value="Unassembled WGS sequence"/>
</dbReference>
<comment type="caution">
    <text evidence="1">The sequence shown here is derived from an EMBL/GenBank/DDBJ whole genome shotgun (WGS) entry which is preliminary data.</text>
</comment>
<organism evidence="1 2">
    <name type="scientific">Corallococcus sicarius</name>
    <dbReference type="NCBI Taxonomy" id="2316726"/>
    <lineage>
        <taxon>Bacteria</taxon>
        <taxon>Pseudomonadati</taxon>
        <taxon>Myxococcota</taxon>
        <taxon>Myxococcia</taxon>
        <taxon>Myxococcales</taxon>
        <taxon>Cystobacterineae</taxon>
        <taxon>Myxococcaceae</taxon>
        <taxon>Corallococcus</taxon>
    </lineage>
</organism>
<evidence type="ECO:0000313" key="2">
    <source>
        <dbReference type="Proteomes" id="UP000273405"/>
    </source>
</evidence>
<accession>A0A3A8NMT6</accession>
<protein>
    <submittedName>
        <fullName evidence="1">Uncharacterized protein</fullName>
    </submittedName>
</protein>
<gene>
    <name evidence="1" type="ORF">D7X12_07805</name>
</gene>
<evidence type="ECO:0000313" key="1">
    <source>
        <dbReference type="EMBL" id="RKH45548.1"/>
    </source>
</evidence>
<keyword evidence="2" id="KW-1185">Reference proteome</keyword>